<keyword evidence="3" id="KW-1133">Transmembrane helix</keyword>
<evidence type="ECO:0000256" key="1">
    <source>
        <dbReference type="SAM" id="Coils"/>
    </source>
</evidence>
<evidence type="ECO:0000313" key="4">
    <source>
        <dbReference type="EMBL" id="RTQ22691.1"/>
    </source>
</evidence>
<dbReference type="Proteomes" id="UP000282263">
    <property type="component" value="Unassembled WGS sequence"/>
</dbReference>
<organism evidence="4 5">
    <name type="scientific">Enterobacter mori</name>
    <dbReference type="NCBI Taxonomy" id="539813"/>
    <lineage>
        <taxon>Bacteria</taxon>
        <taxon>Pseudomonadati</taxon>
        <taxon>Pseudomonadota</taxon>
        <taxon>Gammaproteobacteria</taxon>
        <taxon>Enterobacterales</taxon>
        <taxon>Enterobacteriaceae</taxon>
        <taxon>Enterobacter</taxon>
    </lineage>
</organism>
<dbReference type="EMBL" id="RXPP01000022">
    <property type="protein sequence ID" value="RTQ22691.1"/>
    <property type="molecule type" value="Genomic_DNA"/>
</dbReference>
<feature type="region of interest" description="Disordered" evidence="2">
    <location>
        <begin position="1"/>
        <end position="23"/>
    </location>
</feature>
<proteinExistence type="predicted"/>
<name>A0A9Q7NRT5_9ENTR</name>
<feature type="transmembrane region" description="Helical" evidence="3">
    <location>
        <begin position="78"/>
        <end position="99"/>
    </location>
</feature>
<dbReference type="AlphaFoldDB" id="A0A9Q7NRT5"/>
<accession>A0A9Q7NRT5</accession>
<evidence type="ECO:0000256" key="3">
    <source>
        <dbReference type="SAM" id="Phobius"/>
    </source>
</evidence>
<protein>
    <recommendedName>
        <fullName evidence="6">Hemolysin XhlA</fullName>
    </recommendedName>
</protein>
<keyword evidence="3" id="KW-0812">Transmembrane</keyword>
<sequence length="105" mass="11587">MSSEKVVELRPNQDVSRHDGHQALQDTYYGNGGGGGGDDMLQRVKDLEKDVQQMKTDLAVMRSNYATKTDVSDAKNSIIIWVVGAVVFSQLIPAIPNILKVFTHQ</sequence>
<reference evidence="4 5" key="1">
    <citation type="submission" date="2018-12" db="EMBL/GenBank/DDBJ databases">
        <title>The Batch Genome Submission of Enterobacter spp. strains.</title>
        <authorList>
            <person name="Wei L."/>
            <person name="Wu W."/>
            <person name="Lin J."/>
            <person name="Zhang X."/>
            <person name="Feng Y."/>
            <person name="Zong Z."/>
        </authorList>
    </citation>
    <scope>NUCLEOTIDE SEQUENCE [LARGE SCALE GENOMIC DNA]</scope>
    <source>
        <strain evidence="4 5">SCEM020047</strain>
    </source>
</reference>
<evidence type="ECO:0008006" key="6">
    <source>
        <dbReference type="Google" id="ProtNLM"/>
    </source>
</evidence>
<evidence type="ECO:0000313" key="5">
    <source>
        <dbReference type="Proteomes" id="UP000282263"/>
    </source>
</evidence>
<evidence type="ECO:0000256" key="2">
    <source>
        <dbReference type="SAM" id="MobiDB-lite"/>
    </source>
</evidence>
<feature type="coiled-coil region" evidence="1">
    <location>
        <begin position="37"/>
        <end position="64"/>
    </location>
</feature>
<keyword evidence="3" id="KW-0472">Membrane</keyword>
<comment type="caution">
    <text evidence="4">The sequence shown here is derived from an EMBL/GenBank/DDBJ whole genome shotgun (WGS) entry which is preliminary data.</text>
</comment>
<gene>
    <name evidence="4" type="ORF">EKN29_18810</name>
</gene>
<dbReference type="RefSeq" id="WP_126816943.1">
    <property type="nucleotide sequence ID" value="NZ_JAJHUL010000002.1"/>
</dbReference>
<keyword evidence="1" id="KW-0175">Coiled coil</keyword>